<evidence type="ECO:0000313" key="1">
    <source>
        <dbReference type="EMBL" id="PZD81278.1"/>
    </source>
</evidence>
<accession>A0A2W1K378</accession>
<gene>
    <name evidence="1" type="ORF">DN052_08340</name>
</gene>
<dbReference type="PROSITE" id="PS51257">
    <property type="entry name" value="PROKAR_LIPOPROTEIN"/>
    <property type="match status" value="1"/>
</dbReference>
<dbReference type="Proteomes" id="UP000248886">
    <property type="component" value="Unassembled WGS sequence"/>
</dbReference>
<sequence>MRRYVALAVVATLGLGGCSYIPFFRSNNGPQYQDSKVMEPLKIPPDLLVQAPQPGVTIPGGAVTSSELPTNTNSASGGYGLFQPHEAAGQQPVEEKTLAGVGAQILGGGADLRLSTTARPERIWAALKAVLAADDTSVAKFSPEQGELVTGWRDFRSGLAFVLGHTVAPTYREKYTFHLSAGEKGAEILTIQQERLWNNPNGSSVGWKKVPADAGHNRQIMEALQKRLSEESILAEMPEIKVTRYRDDRGPYLVLNAVPAKAEPAVQVVLQGLGYPVQREGTGIWKVQVRKGGAQAGQKQSFIGGIFQRTWDNIKAIWSSREKQKPVSVRVTLLRMKDDTGSVLETTPGVGKDAPKWSAEILDKLQAGLSPKNGDKA</sequence>
<dbReference type="OrthoDB" id="5291934at2"/>
<name>A0A2W1K378_ACIFR</name>
<dbReference type="AlphaFoldDB" id="A0A2W1K378"/>
<dbReference type="OMA" id="HEAIGVW"/>
<dbReference type="EMBL" id="QKQP01000002">
    <property type="protein sequence ID" value="PZD81278.1"/>
    <property type="molecule type" value="Genomic_DNA"/>
</dbReference>
<organism evidence="1 2">
    <name type="scientific">Acidithiobacillus ferrooxidans</name>
    <name type="common">Thiobacillus ferrooxidans</name>
    <dbReference type="NCBI Taxonomy" id="920"/>
    <lineage>
        <taxon>Bacteria</taxon>
        <taxon>Pseudomonadati</taxon>
        <taxon>Pseudomonadota</taxon>
        <taxon>Acidithiobacillia</taxon>
        <taxon>Acidithiobacillales</taxon>
        <taxon>Acidithiobacillaceae</taxon>
        <taxon>Acidithiobacillus</taxon>
    </lineage>
</organism>
<reference evidence="1 2" key="1">
    <citation type="submission" date="2018-06" db="EMBL/GenBank/DDBJ databases">
        <title>Draft sequence of Acidithiobacillus ferrooxidans CCM 4253.</title>
        <authorList>
            <person name="Moya-Beltran A."/>
            <person name="Castro M."/>
            <person name="Covarrubias P.C."/>
            <person name="Issotta F."/>
            <person name="Janiczek O."/>
            <person name="Mandl M."/>
            <person name="Kucera J."/>
            <person name="Quatrini R."/>
        </authorList>
    </citation>
    <scope>NUCLEOTIDE SEQUENCE [LARGE SCALE GENOMIC DNA]</scope>
    <source>
        <strain evidence="1 2">CCM 4253</strain>
    </source>
</reference>
<dbReference type="RefSeq" id="WP_012537148.1">
    <property type="nucleotide sequence ID" value="NZ_AP025160.1"/>
</dbReference>
<protein>
    <submittedName>
        <fullName evidence="1">Outer membrane protein assembly factor BamC</fullName>
    </submittedName>
</protein>
<comment type="caution">
    <text evidence="1">The sequence shown here is derived from an EMBL/GenBank/DDBJ whole genome shotgun (WGS) entry which is preliminary data.</text>
</comment>
<dbReference type="GeneID" id="65281450"/>
<proteinExistence type="predicted"/>
<evidence type="ECO:0000313" key="2">
    <source>
        <dbReference type="Proteomes" id="UP000248886"/>
    </source>
</evidence>